<keyword evidence="2" id="KW-1185">Reference proteome</keyword>
<dbReference type="AlphaFoldDB" id="A0A4Q2R803"/>
<comment type="caution">
    <text evidence="1">The sequence shown here is derived from an EMBL/GenBank/DDBJ whole genome shotgun (WGS) entry which is preliminary data.</text>
</comment>
<reference evidence="1 2" key="2">
    <citation type="submission" date="2019-02" db="EMBL/GenBank/DDBJ databases">
        <title>'Lichenibacterium ramalinii' gen. nov. sp. nov., 'Lichenibacterium minor' gen. nov. sp. nov.</title>
        <authorList>
            <person name="Pankratov T."/>
        </authorList>
    </citation>
    <scope>NUCLEOTIDE SEQUENCE [LARGE SCALE GENOMIC DNA]</scope>
    <source>
        <strain evidence="1 2">RmlP001</strain>
    </source>
</reference>
<evidence type="ECO:0000313" key="1">
    <source>
        <dbReference type="EMBL" id="RYB02121.1"/>
    </source>
</evidence>
<dbReference type="EMBL" id="QYBC01000023">
    <property type="protein sequence ID" value="RYB02121.1"/>
    <property type="molecule type" value="Genomic_DNA"/>
</dbReference>
<evidence type="ECO:0000313" key="2">
    <source>
        <dbReference type="Proteomes" id="UP000289411"/>
    </source>
</evidence>
<dbReference type="RefSeq" id="WP_129221489.1">
    <property type="nucleotide sequence ID" value="NZ_QYBC01000023.1"/>
</dbReference>
<dbReference type="InterPro" id="IPR027417">
    <property type="entry name" value="P-loop_NTPase"/>
</dbReference>
<dbReference type="Proteomes" id="UP000289411">
    <property type="component" value="Unassembled WGS sequence"/>
</dbReference>
<protein>
    <submittedName>
        <fullName evidence="1">Uncharacterized protein</fullName>
    </submittedName>
</protein>
<reference evidence="1 2" key="1">
    <citation type="submission" date="2018-09" db="EMBL/GenBank/DDBJ databases">
        <authorList>
            <person name="Grouzdev D.S."/>
            <person name="Krutkina M.S."/>
        </authorList>
    </citation>
    <scope>NUCLEOTIDE SEQUENCE [LARGE SCALE GENOMIC DNA]</scope>
    <source>
        <strain evidence="1 2">RmlP001</strain>
    </source>
</reference>
<organism evidence="1 2">
    <name type="scientific">Lichenibacterium ramalinae</name>
    <dbReference type="NCBI Taxonomy" id="2316527"/>
    <lineage>
        <taxon>Bacteria</taxon>
        <taxon>Pseudomonadati</taxon>
        <taxon>Pseudomonadota</taxon>
        <taxon>Alphaproteobacteria</taxon>
        <taxon>Hyphomicrobiales</taxon>
        <taxon>Lichenihabitantaceae</taxon>
        <taxon>Lichenibacterium</taxon>
    </lineage>
</organism>
<proteinExistence type="predicted"/>
<name>A0A4Q2R803_9HYPH</name>
<accession>A0A4Q2R803</accession>
<gene>
    <name evidence="1" type="ORF">D3272_22635</name>
</gene>
<dbReference type="SUPFAM" id="SSF52540">
    <property type="entry name" value="P-loop containing nucleoside triphosphate hydrolases"/>
    <property type="match status" value="1"/>
</dbReference>
<sequence length="307" mass="33064">MGRDGFTPRADMVDGELFVETSVTARATAALWALLRVSRQEPRPWLPLTVLCGEHGTGKSAIARRFGHAARREVACDLLTNGPANRVWADPARGSSWEQAMVRHYGACPEMCQPATWVSGSVVDRALRETSVTHPTVAVTMVPRPDKHGGTMGSPAWHSPGNIAGHPTRRTSVCFVDDADRLLGVTSSRRRDALEQLLDYPARMVAHAVSTVLIGSPELAEVVAACMSTQVIRLDPLEDDAAFATVVGMLFGTRDPAEVADLHRASGGRMGALTHIARMRGLEPPYALRPEEIVTLPALPAPDATSR</sequence>